<accession>A0ABM8H1F3</accession>
<dbReference type="InterPro" id="IPR005545">
    <property type="entry name" value="YCII"/>
</dbReference>
<proteinExistence type="inferred from homology"/>
<keyword evidence="4" id="KW-1185">Reference proteome</keyword>
<evidence type="ECO:0000259" key="2">
    <source>
        <dbReference type="Pfam" id="PF03795"/>
    </source>
</evidence>
<protein>
    <recommendedName>
        <fullName evidence="2">YCII-related domain-containing protein</fullName>
    </recommendedName>
</protein>
<comment type="similarity">
    <text evidence="1">Belongs to the YciI family.</text>
</comment>
<organism evidence="3 4">
    <name type="scientific">Agromyces marinus</name>
    <dbReference type="NCBI Taxonomy" id="1389020"/>
    <lineage>
        <taxon>Bacteria</taxon>
        <taxon>Bacillati</taxon>
        <taxon>Actinomycetota</taxon>
        <taxon>Actinomycetes</taxon>
        <taxon>Micrococcales</taxon>
        <taxon>Microbacteriaceae</taxon>
        <taxon>Agromyces</taxon>
    </lineage>
</organism>
<dbReference type="Proteomes" id="UP001321477">
    <property type="component" value="Chromosome"/>
</dbReference>
<evidence type="ECO:0000313" key="3">
    <source>
        <dbReference type="EMBL" id="BDZ54574.1"/>
    </source>
</evidence>
<feature type="domain" description="YCII-related" evidence="2">
    <location>
        <begin position="19"/>
        <end position="97"/>
    </location>
</feature>
<sequence>MARFVFIYHAPMTPADATPPTAEQSAAVMGEWMDWAAKVGDDMVDFGTPLAEGVRVSSDGSVAPSTREVAGYTIIEADDLDAALALAKEHPHLNMPGGCEIEVHVAQPVPGM</sequence>
<evidence type="ECO:0000313" key="4">
    <source>
        <dbReference type="Proteomes" id="UP001321477"/>
    </source>
</evidence>
<reference evidence="4" key="1">
    <citation type="journal article" date="2019" name="Int. J. Syst. Evol. Microbiol.">
        <title>The Global Catalogue of Microorganisms (GCM) 10K type strain sequencing project: providing services to taxonomists for standard genome sequencing and annotation.</title>
        <authorList>
            <consortium name="The Broad Institute Genomics Platform"/>
            <consortium name="The Broad Institute Genome Sequencing Center for Infectious Disease"/>
            <person name="Wu L."/>
            <person name="Ma J."/>
        </authorList>
    </citation>
    <scope>NUCLEOTIDE SEQUENCE [LARGE SCALE GENOMIC DNA]</scope>
    <source>
        <strain evidence="4">NBRC 109019</strain>
    </source>
</reference>
<dbReference type="Gene3D" id="3.30.70.1060">
    <property type="entry name" value="Dimeric alpha+beta barrel"/>
    <property type="match status" value="1"/>
</dbReference>
<dbReference type="InterPro" id="IPR011008">
    <property type="entry name" value="Dimeric_a/b-barrel"/>
</dbReference>
<name>A0ABM8H1F3_9MICO</name>
<evidence type="ECO:0000256" key="1">
    <source>
        <dbReference type="ARBA" id="ARBA00007689"/>
    </source>
</evidence>
<dbReference type="EMBL" id="AP027734">
    <property type="protein sequence ID" value="BDZ54574.1"/>
    <property type="molecule type" value="Genomic_DNA"/>
</dbReference>
<dbReference type="SUPFAM" id="SSF54909">
    <property type="entry name" value="Dimeric alpha+beta barrel"/>
    <property type="match status" value="1"/>
</dbReference>
<dbReference type="Pfam" id="PF03795">
    <property type="entry name" value="YCII"/>
    <property type="match status" value="1"/>
</dbReference>
<gene>
    <name evidence="3" type="ORF">GCM10025870_16470</name>
</gene>
<dbReference type="RefSeq" id="WP_234660559.1">
    <property type="nucleotide sequence ID" value="NZ_AP027734.1"/>
</dbReference>